<comment type="caution">
    <text evidence="3">The sequence shown here is derived from an EMBL/GenBank/DDBJ whole genome shotgun (WGS) entry which is preliminary data.</text>
</comment>
<reference evidence="3 4" key="1">
    <citation type="submission" date="2018-06" db="EMBL/GenBank/DDBJ databases">
        <authorList>
            <consortium name="Pathogen Informatics"/>
            <person name="Doyle S."/>
        </authorList>
    </citation>
    <scope>NUCLEOTIDE SEQUENCE [LARGE SCALE GENOMIC DNA]</scope>
    <source>
        <strain evidence="3 4">NCTC10254</strain>
    </source>
</reference>
<dbReference type="EMBL" id="UARK01000001">
    <property type="protein sequence ID" value="SPW23931.1"/>
    <property type="molecule type" value="Genomic_DNA"/>
</dbReference>
<organism evidence="3 4">
    <name type="scientific">Corynebacterium matruchotii</name>
    <dbReference type="NCBI Taxonomy" id="43768"/>
    <lineage>
        <taxon>Bacteria</taxon>
        <taxon>Bacillati</taxon>
        <taxon>Actinomycetota</taxon>
        <taxon>Actinomycetes</taxon>
        <taxon>Mycobacteriales</taxon>
        <taxon>Corynebacteriaceae</taxon>
        <taxon>Corynebacterium</taxon>
    </lineage>
</organism>
<evidence type="ECO:0000259" key="2">
    <source>
        <dbReference type="Pfam" id="PF09339"/>
    </source>
</evidence>
<dbReference type="AlphaFoldDB" id="A0A448TG63"/>
<feature type="region of interest" description="Disordered" evidence="1">
    <location>
        <begin position="1"/>
        <end position="22"/>
    </location>
</feature>
<feature type="domain" description="HTH iclR-type" evidence="2">
    <location>
        <begin position="14"/>
        <end position="46"/>
    </location>
</feature>
<dbReference type="InterPro" id="IPR036390">
    <property type="entry name" value="WH_DNA-bd_sf"/>
</dbReference>
<feature type="compositionally biased region" description="Polar residues" evidence="1">
    <location>
        <begin position="7"/>
        <end position="22"/>
    </location>
</feature>
<proteinExistence type="predicted"/>
<dbReference type="Proteomes" id="UP000249886">
    <property type="component" value="Unassembled WGS sequence"/>
</dbReference>
<dbReference type="InterPro" id="IPR005471">
    <property type="entry name" value="Tscrpt_reg_IclR_N"/>
</dbReference>
<evidence type="ECO:0000313" key="3">
    <source>
        <dbReference type="EMBL" id="SPW23931.1"/>
    </source>
</evidence>
<sequence length="84" mass="8839">MRPLSAVEQSVRNGATTTMEISRQTGLSASTVDAALQQLQRMGMLKSSKETIACDECALSCGSDHSSSCGSGLVTLTLLPHRPE</sequence>
<dbReference type="RefSeq" id="WP_005519948.1">
    <property type="nucleotide sequence ID" value="NZ_CAJPQJ010000003.1"/>
</dbReference>
<dbReference type="GO" id="GO:0003677">
    <property type="term" value="F:DNA binding"/>
    <property type="evidence" value="ECO:0007669"/>
    <property type="project" value="InterPro"/>
</dbReference>
<evidence type="ECO:0000256" key="1">
    <source>
        <dbReference type="SAM" id="MobiDB-lite"/>
    </source>
</evidence>
<dbReference type="InterPro" id="IPR036388">
    <property type="entry name" value="WH-like_DNA-bd_sf"/>
</dbReference>
<gene>
    <name evidence="3" type="ORF">NCTC10254_00295</name>
</gene>
<dbReference type="GO" id="GO:0006355">
    <property type="term" value="P:regulation of DNA-templated transcription"/>
    <property type="evidence" value="ECO:0007669"/>
    <property type="project" value="InterPro"/>
</dbReference>
<accession>A0A448TG63</accession>
<protein>
    <recommendedName>
        <fullName evidence="2">HTH iclR-type domain-containing protein</fullName>
    </recommendedName>
</protein>
<dbReference type="Pfam" id="PF09339">
    <property type="entry name" value="HTH_IclR"/>
    <property type="match status" value="1"/>
</dbReference>
<dbReference type="SUPFAM" id="SSF46785">
    <property type="entry name" value="Winged helix' DNA-binding domain"/>
    <property type="match status" value="1"/>
</dbReference>
<name>A0A448TG63_9CORY</name>
<evidence type="ECO:0000313" key="4">
    <source>
        <dbReference type="Proteomes" id="UP000249886"/>
    </source>
</evidence>
<dbReference type="Gene3D" id="1.10.10.10">
    <property type="entry name" value="Winged helix-like DNA-binding domain superfamily/Winged helix DNA-binding domain"/>
    <property type="match status" value="1"/>
</dbReference>
<dbReference type="GeneID" id="84573254"/>